<organism evidence="1 2">
    <name type="scientific">Microscilla marina ATCC 23134</name>
    <dbReference type="NCBI Taxonomy" id="313606"/>
    <lineage>
        <taxon>Bacteria</taxon>
        <taxon>Pseudomonadati</taxon>
        <taxon>Bacteroidota</taxon>
        <taxon>Cytophagia</taxon>
        <taxon>Cytophagales</taxon>
        <taxon>Microscillaceae</taxon>
        <taxon>Microscilla</taxon>
    </lineage>
</organism>
<evidence type="ECO:0000313" key="1">
    <source>
        <dbReference type="EMBL" id="EAY27678.1"/>
    </source>
</evidence>
<gene>
    <name evidence="1" type="ORF">M23134_03746</name>
</gene>
<evidence type="ECO:0000313" key="2">
    <source>
        <dbReference type="Proteomes" id="UP000004095"/>
    </source>
</evidence>
<name>A1ZPD9_MICM2</name>
<comment type="caution">
    <text evidence="1">The sequence shown here is derived from an EMBL/GenBank/DDBJ whole genome shotgun (WGS) entry which is preliminary data.</text>
</comment>
<dbReference type="Proteomes" id="UP000004095">
    <property type="component" value="Unassembled WGS sequence"/>
</dbReference>
<reference evidence="1 2" key="1">
    <citation type="submission" date="2007-01" db="EMBL/GenBank/DDBJ databases">
        <authorList>
            <person name="Haygood M."/>
            <person name="Podell S."/>
            <person name="Anderson C."/>
            <person name="Hopkinson B."/>
            <person name="Roe K."/>
            <person name="Barbeau K."/>
            <person name="Gaasterland T."/>
            <person name="Ferriera S."/>
            <person name="Johnson J."/>
            <person name="Kravitz S."/>
            <person name="Beeson K."/>
            <person name="Sutton G."/>
            <person name="Rogers Y.-H."/>
            <person name="Friedman R."/>
            <person name="Frazier M."/>
            <person name="Venter J.C."/>
        </authorList>
    </citation>
    <scope>NUCLEOTIDE SEQUENCE [LARGE SCALE GENOMIC DNA]</scope>
    <source>
        <strain evidence="1 2">ATCC 23134</strain>
    </source>
</reference>
<keyword evidence="2" id="KW-1185">Reference proteome</keyword>
<accession>A1ZPD9</accession>
<dbReference type="EMBL" id="AAWS01000021">
    <property type="protein sequence ID" value="EAY27678.1"/>
    <property type="molecule type" value="Genomic_DNA"/>
</dbReference>
<proteinExistence type="predicted"/>
<sequence>MSILYIKQGHNGQVLFYDQNKGFGSVFCPNKRIKLCEKALYAILTEDMSKGKQAILVNY</sequence>
<dbReference type="AlphaFoldDB" id="A1ZPD9"/>
<protein>
    <submittedName>
        <fullName evidence="1">Uncharacterized protein</fullName>
    </submittedName>
</protein>